<evidence type="ECO:0000256" key="1">
    <source>
        <dbReference type="ARBA" id="ARBA00022679"/>
    </source>
</evidence>
<gene>
    <name evidence="3" type="ORF">J2X98_003079</name>
</gene>
<dbReference type="SUPFAM" id="SSF53335">
    <property type="entry name" value="S-adenosyl-L-methionine-dependent methyltransferases"/>
    <property type="match status" value="1"/>
</dbReference>
<organism evidence="3 4">
    <name type="scientific">Pseudarthrobacter enclensis</name>
    <dbReference type="NCBI Taxonomy" id="993070"/>
    <lineage>
        <taxon>Bacteria</taxon>
        <taxon>Bacillati</taxon>
        <taxon>Actinomycetota</taxon>
        <taxon>Actinomycetes</taxon>
        <taxon>Micrococcales</taxon>
        <taxon>Micrococcaceae</taxon>
        <taxon>Pseudarthrobacter</taxon>
    </lineage>
</organism>
<dbReference type="InterPro" id="IPR050447">
    <property type="entry name" value="Erg6_SMT_methyltransf"/>
</dbReference>
<proteinExistence type="predicted"/>
<dbReference type="PANTHER" id="PTHR44068">
    <property type="entry name" value="ZGC:194242"/>
    <property type="match status" value="1"/>
</dbReference>
<evidence type="ECO:0000259" key="2">
    <source>
        <dbReference type="Pfam" id="PF08241"/>
    </source>
</evidence>
<dbReference type="PANTHER" id="PTHR44068:SF11">
    <property type="entry name" value="GERANYL DIPHOSPHATE 2-C-METHYLTRANSFERASE"/>
    <property type="match status" value="1"/>
</dbReference>
<dbReference type="Proteomes" id="UP001226577">
    <property type="component" value="Unassembled WGS sequence"/>
</dbReference>
<sequence>MNQVSAFYTGPGQLLAAISSALDAAGVDRTSLRPADLAAVDEFHIRGRRATLEIMAALALTPDSHVLDLGSGLGGPARTLAELTGCTVTGVDLTPEFCQVATALSEWTGLSDLTRFQVGDATATGLPNESVDAAMTVHVAMNIPDKHALYAEAYRVLRPGGTFVVYDVLQGEGGEVYYPVPWADDSSTSFPATLEDMRGLLPLAGFEVISEIDSSDESLAWFQHMRAKIQREGPPPVTFATFLGDSFAQMTANQVANLAERRIRTVMFACSKPS</sequence>
<feature type="domain" description="Methyltransferase type 11" evidence="2">
    <location>
        <begin position="67"/>
        <end position="165"/>
    </location>
</feature>
<dbReference type="Gene3D" id="3.40.50.150">
    <property type="entry name" value="Vaccinia Virus protein VP39"/>
    <property type="match status" value="1"/>
</dbReference>
<dbReference type="CDD" id="cd02440">
    <property type="entry name" value="AdoMet_MTases"/>
    <property type="match status" value="1"/>
</dbReference>
<dbReference type="GO" id="GO:0032259">
    <property type="term" value="P:methylation"/>
    <property type="evidence" value="ECO:0007669"/>
    <property type="project" value="UniProtKB-KW"/>
</dbReference>
<dbReference type="InterPro" id="IPR013216">
    <property type="entry name" value="Methyltransf_11"/>
</dbReference>
<dbReference type="Pfam" id="PF08241">
    <property type="entry name" value="Methyltransf_11"/>
    <property type="match status" value="1"/>
</dbReference>
<dbReference type="GO" id="GO:0008168">
    <property type="term" value="F:methyltransferase activity"/>
    <property type="evidence" value="ECO:0007669"/>
    <property type="project" value="UniProtKB-KW"/>
</dbReference>
<keyword evidence="4" id="KW-1185">Reference proteome</keyword>
<dbReference type="RefSeq" id="WP_307309693.1">
    <property type="nucleotide sequence ID" value="NZ_JAUSRE010000016.1"/>
</dbReference>
<accession>A0ABT9RYW2</accession>
<protein>
    <submittedName>
        <fullName evidence="3">SAM-dependent methyltransferase</fullName>
    </submittedName>
</protein>
<keyword evidence="3" id="KW-0489">Methyltransferase</keyword>
<name>A0ABT9RYW2_9MICC</name>
<reference evidence="3 4" key="1">
    <citation type="submission" date="2023-07" db="EMBL/GenBank/DDBJ databases">
        <title>Sorghum-associated microbial communities from plants grown in Nebraska, USA.</title>
        <authorList>
            <person name="Schachtman D."/>
        </authorList>
    </citation>
    <scope>NUCLEOTIDE SEQUENCE [LARGE SCALE GENOMIC DNA]</scope>
    <source>
        <strain evidence="3 4">CC222</strain>
    </source>
</reference>
<evidence type="ECO:0000313" key="4">
    <source>
        <dbReference type="Proteomes" id="UP001226577"/>
    </source>
</evidence>
<keyword evidence="1" id="KW-0808">Transferase</keyword>
<comment type="caution">
    <text evidence="3">The sequence shown here is derived from an EMBL/GenBank/DDBJ whole genome shotgun (WGS) entry which is preliminary data.</text>
</comment>
<dbReference type="InterPro" id="IPR029063">
    <property type="entry name" value="SAM-dependent_MTases_sf"/>
</dbReference>
<evidence type="ECO:0000313" key="3">
    <source>
        <dbReference type="EMBL" id="MDP9889469.1"/>
    </source>
</evidence>
<dbReference type="EMBL" id="JAUSRE010000016">
    <property type="protein sequence ID" value="MDP9889469.1"/>
    <property type="molecule type" value="Genomic_DNA"/>
</dbReference>